<dbReference type="AlphaFoldDB" id="A0A6J7DXN7"/>
<reference evidence="2" key="1">
    <citation type="submission" date="2020-05" db="EMBL/GenBank/DDBJ databases">
        <authorList>
            <person name="Chiriac C."/>
            <person name="Salcher M."/>
            <person name="Ghai R."/>
            <person name="Kavagutti S V."/>
        </authorList>
    </citation>
    <scope>NUCLEOTIDE SEQUENCE</scope>
</reference>
<dbReference type="GO" id="GO:0046394">
    <property type="term" value="P:carboxylic acid biosynthetic process"/>
    <property type="evidence" value="ECO:0007669"/>
    <property type="project" value="UniProtKB-ARBA"/>
</dbReference>
<dbReference type="InterPro" id="IPR043132">
    <property type="entry name" value="BCAT-like_C"/>
</dbReference>
<organism evidence="2">
    <name type="scientific">freshwater metagenome</name>
    <dbReference type="NCBI Taxonomy" id="449393"/>
    <lineage>
        <taxon>unclassified sequences</taxon>
        <taxon>metagenomes</taxon>
        <taxon>ecological metagenomes</taxon>
    </lineage>
</organism>
<evidence type="ECO:0000313" key="2">
    <source>
        <dbReference type="EMBL" id="CAB4874388.1"/>
    </source>
</evidence>
<proteinExistence type="inferred from homology"/>
<dbReference type="SUPFAM" id="SSF56752">
    <property type="entry name" value="D-aminoacid aminotransferase-like PLP-dependent enzymes"/>
    <property type="match status" value="1"/>
</dbReference>
<sequence length="254" mass="28343">MKVWFDNELIDSSKVALDADGWPEGIGIFETLRTEHGEVFELSRHMRRAIDAAERIGITLPNENLIREAIAKTLDAEPCDVGRLRLLFSQNSFAVVHKSYEDLRNAQKICTQSRASEIDGFVMKRYPYTERLQLLASVVSAGFDEVICYNPDDHITEGAVSNFLFLIDGQWVTSPLTSGVLPGVIRAIAIERCDVKVRNISKDEIPMIESALVLSSLKIALPVASIDERRLNVNGHVVALEEQIRAKTQKHSVG</sequence>
<dbReference type="Gene3D" id="3.20.10.10">
    <property type="entry name" value="D-amino Acid Aminotransferase, subunit A, domain 2"/>
    <property type="match status" value="1"/>
</dbReference>
<dbReference type="InterPro" id="IPR050571">
    <property type="entry name" value="Class-IV_PLP-Dep_Aminotrnsfr"/>
</dbReference>
<dbReference type="InterPro" id="IPR001544">
    <property type="entry name" value="Aminotrans_IV"/>
</dbReference>
<gene>
    <name evidence="2" type="ORF">UFOPK3461_00517</name>
</gene>
<comment type="similarity">
    <text evidence="1">Belongs to the class-IV pyridoxal-phosphate-dependent aminotransferase family.</text>
</comment>
<name>A0A6J7DXN7_9ZZZZ</name>
<dbReference type="Gene3D" id="3.30.470.10">
    <property type="match status" value="1"/>
</dbReference>
<evidence type="ECO:0000256" key="1">
    <source>
        <dbReference type="ARBA" id="ARBA00009320"/>
    </source>
</evidence>
<dbReference type="InterPro" id="IPR036038">
    <property type="entry name" value="Aminotransferase-like"/>
</dbReference>
<dbReference type="PANTHER" id="PTHR42743">
    <property type="entry name" value="AMINO-ACID AMINOTRANSFERASE"/>
    <property type="match status" value="1"/>
</dbReference>
<dbReference type="EMBL" id="CAFBLW010000030">
    <property type="protein sequence ID" value="CAB4874388.1"/>
    <property type="molecule type" value="Genomic_DNA"/>
</dbReference>
<dbReference type="PANTHER" id="PTHR42743:SF11">
    <property type="entry name" value="AMINODEOXYCHORISMATE LYASE"/>
    <property type="match status" value="1"/>
</dbReference>
<protein>
    <submittedName>
        <fullName evidence="2">Unannotated protein</fullName>
    </submittedName>
</protein>
<dbReference type="GO" id="GO:0003824">
    <property type="term" value="F:catalytic activity"/>
    <property type="evidence" value="ECO:0007669"/>
    <property type="project" value="InterPro"/>
</dbReference>
<accession>A0A6J7DXN7</accession>
<dbReference type="InterPro" id="IPR043131">
    <property type="entry name" value="BCAT-like_N"/>
</dbReference>
<dbReference type="Pfam" id="PF01063">
    <property type="entry name" value="Aminotran_4"/>
    <property type="match status" value="1"/>
</dbReference>